<evidence type="ECO:0000313" key="1">
    <source>
        <dbReference type="EMBL" id="KAF7383140.1"/>
    </source>
</evidence>
<evidence type="ECO:0000313" key="2">
    <source>
        <dbReference type="Proteomes" id="UP000617340"/>
    </source>
</evidence>
<sequence>MCGLISKIKTDDISEKNSNTKACIVSGIISTGDGHSQLEELRATIIMPCFFSNAWIKYHAIVSDTAYRLRSEAVKEKTRIARLKGNSITTVFLVSLSSQLYHGLKSSIKIVASRDQQCFTSFYDLTTQMESNAIVEEFRCSLEMHDLKYTKLIGGGESTENSECTETTENS</sequence>
<keyword evidence="2" id="KW-1185">Reference proteome</keyword>
<protein>
    <submittedName>
        <fullName evidence="1">Uncharacterized protein</fullName>
    </submittedName>
</protein>
<dbReference type="EMBL" id="JACSDZ010000019">
    <property type="protein sequence ID" value="KAF7383140.1"/>
    <property type="molecule type" value="Genomic_DNA"/>
</dbReference>
<proteinExistence type="predicted"/>
<comment type="caution">
    <text evidence="1">The sequence shown here is derived from an EMBL/GenBank/DDBJ whole genome shotgun (WGS) entry which is preliminary data.</text>
</comment>
<accession>A0A834J837</accession>
<reference evidence="1" key="1">
    <citation type="journal article" date="2020" name="G3 (Bethesda)">
        <title>High-Quality Assemblies for Three Invasive Social Wasps from the &lt;i&gt;Vespula&lt;/i&gt; Genus.</title>
        <authorList>
            <person name="Harrop T.W.R."/>
            <person name="Guhlin J."/>
            <person name="McLaughlin G.M."/>
            <person name="Permina E."/>
            <person name="Stockwell P."/>
            <person name="Gilligan J."/>
            <person name="Le Lec M.F."/>
            <person name="Gruber M.A.M."/>
            <person name="Quinn O."/>
            <person name="Lovegrove M."/>
            <person name="Duncan E.J."/>
            <person name="Remnant E.J."/>
            <person name="Van Eeckhoven J."/>
            <person name="Graham B."/>
            <person name="Knapp R.A."/>
            <person name="Langford K.W."/>
            <person name="Kronenberg Z."/>
            <person name="Press M.O."/>
            <person name="Eacker S.M."/>
            <person name="Wilson-Rankin E.E."/>
            <person name="Purcell J."/>
            <person name="Lester P.J."/>
            <person name="Dearden P.K."/>
        </authorList>
    </citation>
    <scope>NUCLEOTIDE SEQUENCE</scope>
    <source>
        <strain evidence="1">Linc-1</strain>
    </source>
</reference>
<organism evidence="1 2">
    <name type="scientific">Vespula germanica</name>
    <name type="common">German yellow jacket</name>
    <name type="synonym">Paravespula germanica</name>
    <dbReference type="NCBI Taxonomy" id="30212"/>
    <lineage>
        <taxon>Eukaryota</taxon>
        <taxon>Metazoa</taxon>
        <taxon>Ecdysozoa</taxon>
        <taxon>Arthropoda</taxon>
        <taxon>Hexapoda</taxon>
        <taxon>Insecta</taxon>
        <taxon>Pterygota</taxon>
        <taxon>Neoptera</taxon>
        <taxon>Endopterygota</taxon>
        <taxon>Hymenoptera</taxon>
        <taxon>Apocrita</taxon>
        <taxon>Aculeata</taxon>
        <taxon>Vespoidea</taxon>
        <taxon>Vespidae</taxon>
        <taxon>Vespinae</taxon>
        <taxon>Vespula</taxon>
    </lineage>
</organism>
<dbReference type="Proteomes" id="UP000617340">
    <property type="component" value="Unassembled WGS sequence"/>
</dbReference>
<dbReference type="AlphaFoldDB" id="A0A834J837"/>
<gene>
    <name evidence="1" type="ORF">HZH68_014989</name>
</gene>
<name>A0A834J837_VESGE</name>